<evidence type="ECO:0000313" key="1">
    <source>
        <dbReference type="EMBL" id="KIC57756.1"/>
    </source>
</evidence>
<name>A0A0B4CTU7_9MICO</name>
<gene>
    <name evidence="1" type="ORF">RM52_09110</name>
</gene>
<dbReference type="AlphaFoldDB" id="A0A0B4CTU7"/>
<protein>
    <recommendedName>
        <fullName evidence="3">Type IV toxin-antitoxin system AbiEi family antitoxin domain-containing protein</fullName>
    </recommendedName>
</protein>
<evidence type="ECO:0000313" key="2">
    <source>
        <dbReference type="Proteomes" id="UP000031202"/>
    </source>
</evidence>
<dbReference type="Proteomes" id="UP000031202">
    <property type="component" value="Unassembled WGS sequence"/>
</dbReference>
<dbReference type="EMBL" id="JWSZ01000011">
    <property type="protein sequence ID" value="KIC57756.1"/>
    <property type="molecule type" value="Genomic_DNA"/>
</dbReference>
<proteinExistence type="predicted"/>
<organism evidence="1 2">
    <name type="scientific">Microbacterium hominis</name>
    <dbReference type="NCBI Taxonomy" id="162426"/>
    <lineage>
        <taxon>Bacteria</taxon>
        <taxon>Bacillati</taxon>
        <taxon>Actinomycetota</taxon>
        <taxon>Actinomycetes</taxon>
        <taxon>Micrococcales</taxon>
        <taxon>Microbacteriaceae</taxon>
        <taxon>Microbacterium</taxon>
    </lineage>
</organism>
<reference evidence="1 2" key="1">
    <citation type="submission" date="2014-12" db="EMBL/GenBank/DDBJ databases">
        <title>Genome sequencing of Microbacterium hominis TPW29.</title>
        <authorList>
            <person name="Tan P.W."/>
            <person name="Chan K.-G."/>
        </authorList>
    </citation>
    <scope>NUCLEOTIDE SEQUENCE [LARGE SCALE GENOMIC DNA]</scope>
    <source>
        <strain evidence="1 2">TPW29</strain>
    </source>
</reference>
<comment type="caution">
    <text evidence="1">The sequence shown here is derived from an EMBL/GenBank/DDBJ whole genome shotgun (WGS) entry which is preliminary data.</text>
</comment>
<accession>A0A0B4CTU7</accession>
<sequence length="326" mass="35676">MPTAIAMPDVRECPVPLITRGGEPHVDRAVRRGELVRVMRGVYAPARLWRDLPPWDRYLVRVHAAARCYPDVVFVRESAAALRGLPVFGEPPHVHAVALGSRATHAVGEIRLHAAERPPQFDDVSGVLVATGAEVAVDAARLRHPAVARATADAALRADPHLTTGRMRAMSETHPSSRGRRRARDVFDRASAVAESPLESVSATVIEALGFPVAEMQRWVRGPEPGEDDRVDFAWLRNGHLVAGEADGDLKYSGALGDARFALRERRARDARLMRRGVHTVHHWTWADVIAPSQLRAILLSAGLPLVRQPDLGLLSSLDRALRGLP</sequence>
<evidence type="ECO:0008006" key="3">
    <source>
        <dbReference type="Google" id="ProtNLM"/>
    </source>
</evidence>